<feature type="compositionally biased region" description="Basic and acidic residues" evidence="1">
    <location>
        <begin position="53"/>
        <end position="64"/>
    </location>
</feature>
<organism evidence="2 3">
    <name type="scientific">Hirsutella rhossiliensis</name>
    <dbReference type="NCBI Taxonomy" id="111463"/>
    <lineage>
        <taxon>Eukaryota</taxon>
        <taxon>Fungi</taxon>
        <taxon>Dikarya</taxon>
        <taxon>Ascomycota</taxon>
        <taxon>Pezizomycotina</taxon>
        <taxon>Sordariomycetes</taxon>
        <taxon>Hypocreomycetidae</taxon>
        <taxon>Hypocreales</taxon>
        <taxon>Ophiocordycipitaceae</taxon>
        <taxon>Hirsutella</taxon>
    </lineage>
</organism>
<evidence type="ECO:0000313" key="3">
    <source>
        <dbReference type="Proteomes" id="UP000824596"/>
    </source>
</evidence>
<dbReference type="Proteomes" id="UP000824596">
    <property type="component" value="Unassembled WGS sequence"/>
</dbReference>
<feature type="region of interest" description="Disordered" evidence="1">
    <location>
        <begin position="1"/>
        <end position="39"/>
    </location>
</feature>
<dbReference type="RefSeq" id="XP_044718620.1">
    <property type="nucleotide sequence ID" value="XM_044866731.1"/>
</dbReference>
<comment type="caution">
    <text evidence="2">The sequence shown here is derived from an EMBL/GenBank/DDBJ whole genome shotgun (WGS) entry which is preliminary data.</text>
</comment>
<proteinExistence type="predicted"/>
<feature type="compositionally biased region" description="Low complexity" evidence="1">
    <location>
        <begin position="25"/>
        <end position="39"/>
    </location>
</feature>
<dbReference type="GeneID" id="68357389"/>
<evidence type="ECO:0000256" key="1">
    <source>
        <dbReference type="SAM" id="MobiDB-lite"/>
    </source>
</evidence>
<feature type="region of interest" description="Disordered" evidence="1">
    <location>
        <begin position="45"/>
        <end position="64"/>
    </location>
</feature>
<gene>
    <name evidence="2" type="ORF">HRG_08260</name>
</gene>
<feature type="compositionally biased region" description="Low complexity" evidence="1">
    <location>
        <begin position="1"/>
        <end position="14"/>
    </location>
</feature>
<dbReference type="EMBL" id="JAIZPD010000009">
    <property type="protein sequence ID" value="KAH0961107.1"/>
    <property type="molecule type" value="Genomic_DNA"/>
</dbReference>
<sequence>MSSSTQGQTQPTSSAAIPHHYPHSQQAAATTTTTHAQADAARAIDHTNAWKPSLDRRQSWNKEDQKHVLQMSGMAVGNTGPGFTEKPTT</sequence>
<protein>
    <submittedName>
        <fullName evidence="2">Uncharacterized protein</fullName>
    </submittedName>
</protein>
<reference evidence="2" key="1">
    <citation type="submission" date="2021-09" db="EMBL/GenBank/DDBJ databases">
        <title>A high-quality genome of the endoparasitic fungus Hirsutella rhossiliensis with a comparison of Hirsutella genomes reveals transposable elements contributing to genome size variation.</title>
        <authorList>
            <person name="Lin R."/>
            <person name="Jiao Y."/>
            <person name="Sun X."/>
            <person name="Ling J."/>
            <person name="Xie B."/>
            <person name="Cheng X."/>
        </authorList>
    </citation>
    <scope>NUCLEOTIDE SEQUENCE</scope>
    <source>
        <strain evidence="2">HR02</strain>
    </source>
</reference>
<dbReference type="AlphaFoldDB" id="A0A9P8MXS3"/>
<accession>A0A9P8MXS3</accession>
<name>A0A9P8MXS3_9HYPO</name>
<dbReference type="OrthoDB" id="5425892at2759"/>
<evidence type="ECO:0000313" key="2">
    <source>
        <dbReference type="EMBL" id="KAH0961107.1"/>
    </source>
</evidence>
<keyword evidence="3" id="KW-1185">Reference proteome</keyword>